<keyword evidence="1 4" id="KW-0732">Signal</keyword>
<dbReference type="SUPFAM" id="SSF51261">
    <property type="entry name" value="Duplicated hybrid motif"/>
    <property type="match status" value="1"/>
</dbReference>
<gene>
    <name evidence="6" type="ORF">IAA48_09120</name>
</gene>
<keyword evidence="2" id="KW-0175">Coiled coil</keyword>
<dbReference type="InterPro" id="IPR050570">
    <property type="entry name" value="Cell_wall_metabolism_enzyme"/>
</dbReference>
<reference evidence="6" key="1">
    <citation type="journal article" date="2021" name="PeerJ">
        <title>Extensive microbial diversity within the chicken gut microbiome revealed by metagenomics and culture.</title>
        <authorList>
            <person name="Gilroy R."/>
            <person name="Ravi A."/>
            <person name="Getino M."/>
            <person name="Pursley I."/>
            <person name="Horton D.L."/>
            <person name="Alikhan N.F."/>
            <person name="Baker D."/>
            <person name="Gharbi K."/>
            <person name="Hall N."/>
            <person name="Watson M."/>
            <person name="Adriaenssens E.M."/>
            <person name="Foster-Nyarko E."/>
            <person name="Jarju S."/>
            <person name="Secka A."/>
            <person name="Antonio M."/>
            <person name="Oren A."/>
            <person name="Chaudhuri R.R."/>
            <person name="La Ragione R."/>
            <person name="Hildebrand F."/>
            <person name="Pallen M.J."/>
        </authorList>
    </citation>
    <scope>NUCLEOTIDE SEQUENCE</scope>
    <source>
        <strain evidence="6">421</strain>
    </source>
</reference>
<feature type="region of interest" description="Disordered" evidence="3">
    <location>
        <begin position="292"/>
        <end position="335"/>
    </location>
</feature>
<protein>
    <submittedName>
        <fullName evidence="6">Peptidoglycan DD-metalloendopeptidase family protein</fullName>
    </submittedName>
</protein>
<dbReference type="PANTHER" id="PTHR21666:SF289">
    <property type="entry name" value="L-ALA--D-GLU ENDOPEPTIDASE"/>
    <property type="match status" value="1"/>
</dbReference>
<dbReference type="Proteomes" id="UP000824205">
    <property type="component" value="Unassembled WGS sequence"/>
</dbReference>
<sequence>MKRSGLLKNGVSVLLASLFVFSAAFFNLPQSTSVSAAELTPQQEKAQLEQRIKEAENKLRELETQSASTQEYFNTLSDKISYLDRQYELVSSEVESDKEQVAALENTYAENEKEIASIGTEIEQLQNDCAAKEEEFTGTYQVFAQRMRAMYISGETNMLVFLITSNDISQFLTRLEMIRRISAMDGELLETINTEIDDINTTRDEITKKRAELQVTQTTLQSTKASLEAVIPELEQKQQELSDKKAELDKERGEANTLLLQLNEETGNYTEYLEDNKAAMAEVDAAIEEAEKKYQEETTSTTSPPAESTTDQQGSSGSTTTTTRPSSGSGGVISLTYPVPSQTTITCAFGAYTGHSGADFSCPTGSSVVAAESGTVIISADLRNADGSYRSYGRYIVIRHDKKTASGDTVYTLYAHNSVRLVSEGEYVEKGQQIAKSGSTGNSTGPHCHFEVRTPSSAYASCKNPALYLP</sequence>
<dbReference type="CDD" id="cd12797">
    <property type="entry name" value="M23_peptidase"/>
    <property type="match status" value="1"/>
</dbReference>
<evidence type="ECO:0000256" key="1">
    <source>
        <dbReference type="ARBA" id="ARBA00022729"/>
    </source>
</evidence>
<feature type="signal peptide" evidence="4">
    <location>
        <begin position="1"/>
        <end position="36"/>
    </location>
</feature>
<evidence type="ECO:0000313" key="7">
    <source>
        <dbReference type="Proteomes" id="UP000824205"/>
    </source>
</evidence>
<dbReference type="AlphaFoldDB" id="A0A9D1UHJ9"/>
<dbReference type="InterPro" id="IPR011055">
    <property type="entry name" value="Dup_hybrid_motif"/>
</dbReference>
<accession>A0A9D1UHJ9</accession>
<proteinExistence type="predicted"/>
<feature type="compositionally biased region" description="Low complexity" evidence="3">
    <location>
        <begin position="297"/>
        <end position="327"/>
    </location>
</feature>
<evidence type="ECO:0000256" key="3">
    <source>
        <dbReference type="SAM" id="MobiDB-lite"/>
    </source>
</evidence>
<dbReference type="Gene3D" id="2.70.70.10">
    <property type="entry name" value="Glucose Permease (Domain IIA)"/>
    <property type="match status" value="1"/>
</dbReference>
<dbReference type="EMBL" id="DXGE01000037">
    <property type="protein sequence ID" value="HIW86640.1"/>
    <property type="molecule type" value="Genomic_DNA"/>
</dbReference>
<dbReference type="InterPro" id="IPR016047">
    <property type="entry name" value="M23ase_b-sheet_dom"/>
</dbReference>
<evidence type="ECO:0000256" key="4">
    <source>
        <dbReference type="SAM" id="SignalP"/>
    </source>
</evidence>
<dbReference type="PANTHER" id="PTHR21666">
    <property type="entry name" value="PEPTIDASE-RELATED"/>
    <property type="match status" value="1"/>
</dbReference>
<evidence type="ECO:0000313" key="6">
    <source>
        <dbReference type="EMBL" id="HIW86640.1"/>
    </source>
</evidence>
<comment type="caution">
    <text evidence="6">The sequence shown here is derived from an EMBL/GenBank/DDBJ whole genome shotgun (WGS) entry which is preliminary data.</text>
</comment>
<feature type="coiled-coil region" evidence="2">
    <location>
        <begin position="45"/>
        <end position="135"/>
    </location>
</feature>
<evidence type="ECO:0000256" key="2">
    <source>
        <dbReference type="SAM" id="Coils"/>
    </source>
</evidence>
<dbReference type="Gene3D" id="6.10.250.3150">
    <property type="match status" value="1"/>
</dbReference>
<feature type="domain" description="M23ase beta-sheet core" evidence="5">
    <location>
        <begin position="354"/>
        <end position="455"/>
    </location>
</feature>
<dbReference type="Pfam" id="PF01551">
    <property type="entry name" value="Peptidase_M23"/>
    <property type="match status" value="1"/>
</dbReference>
<evidence type="ECO:0000259" key="5">
    <source>
        <dbReference type="Pfam" id="PF01551"/>
    </source>
</evidence>
<feature type="chain" id="PRO_5038371225" evidence="4">
    <location>
        <begin position="37"/>
        <end position="470"/>
    </location>
</feature>
<name>A0A9D1UHJ9_9FIRM</name>
<organism evidence="6 7">
    <name type="scientific">Candidatus Eubacterium faecipullorum</name>
    <dbReference type="NCBI Taxonomy" id="2838571"/>
    <lineage>
        <taxon>Bacteria</taxon>
        <taxon>Bacillati</taxon>
        <taxon>Bacillota</taxon>
        <taxon>Clostridia</taxon>
        <taxon>Eubacteriales</taxon>
        <taxon>Eubacteriaceae</taxon>
        <taxon>Eubacterium</taxon>
    </lineage>
</organism>
<dbReference type="GO" id="GO:0004222">
    <property type="term" value="F:metalloendopeptidase activity"/>
    <property type="evidence" value="ECO:0007669"/>
    <property type="project" value="TreeGrafter"/>
</dbReference>
<reference evidence="6" key="2">
    <citation type="submission" date="2021-04" db="EMBL/GenBank/DDBJ databases">
        <authorList>
            <person name="Gilroy R."/>
        </authorList>
    </citation>
    <scope>NUCLEOTIDE SEQUENCE</scope>
    <source>
        <strain evidence="6">421</strain>
    </source>
</reference>